<accession>A0A0R2AX21</accession>
<organism evidence="2 3">
    <name type="scientific">Apilactobacillus ozensis DSM 23829 = JCM 17196</name>
    <dbReference type="NCBI Taxonomy" id="1423781"/>
    <lineage>
        <taxon>Bacteria</taxon>
        <taxon>Bacillati</taxon>
        <taxon>Bacillota</taxon>
        <taxon>Bacilli</taxon>
        <taxon>Lactobacillales</taxon>
        <taxon>Lactobacillaceae</taxon>
        <taxon>Apilactobacillus</taxon>
    </lineage>
</organism>
<dbReference type="RefSeq" id="WP_056966262.1">
    <property type="nucleotide sequence ID" value="NZ_AYYQ01000030.1"/>
</dbReference>
<dbReference type="OrthoDB" id="2329865at2"/>
<gene>
    <name evidence="2" type="ORF">FD06_GL001380</name>
</gene>
<dbReference type="AlphaFoldDB" id="A0A0R2AX21"/>
<reference evidence="2 3" key="1">
    <citation type="journal article" date="2015" name="Genome Announc.">
        <title>Expanding the biotechnology potential of lactobacilli through comparative genomics of 213 strains and associated genera.</title>
        <authorList>
            <person name="Sun Z."/>
            <person name="Harris H.M."/>
            <person name="McCann A."/>
            <person name="Guo C."/>
            <person name="Argimon S."/>
            <person name="Zhang W."/>
            <person name="Yang X."/>
            <person name="Jeffery I.B."/>
            <person name="Cooney J.C."/>
            <person name="Kagawa T.F."/>
            <person name="Liu W."/>
            <person name="Song Y."/>
            <person name="Salvetti E."/>
            <person name="Wrobel A."/>
            <person name="Rasinkangas P."/>
            <person name="Parkhill J."/>
            <person name="Rea M.C."/>
            <person name="O'Sullivan O."/>
            <person name="Ritari J."/>
            <person name="Douillard F.P."/>
            <person name="Paul Ross R."/>
            <person name="Yang R."/>
            <person name="Briner A.E."/>
            <person name="Felis G.E."/>
            <person name="de Vos W.M."/>
            <person name="Barrangou R."/>
            <person name="Klaenhammer T.R."/>
            <person name="Caufield P.W."/>
            <person name="Cui Y."/>
            <person name="Zhang H."/>
            <person name="O'Toole P.W."/>
        </authorList>
    </citation>
    <scope>NUCLEOTIDE SEQUENCE [LARGE SCALE GENOMIC DNA]</scope>
    <source>
        <strain evidence="2 3">DSM 23829</strain>
    </source>
</reference>
<feature type="chain" id="PRO_5006415067" description="Surface layer protein A domain-containing protein" evidence="1">
    <location>
        <begin position="29"/>
        <end position="155"/>
    </location>
</feature>
<keyword evidence="3" id="KW-1185">Reference proteome</keyword>
<evidence type="ECO:0008006" key="4">
    <source>
        <dbReference type="Google" id="ProtNLM"/>
    </source>
</evidence>
<proteinExistence type="predicted"/>
<dbReference type="EMBL" id="AYYQ01000030">
    <property type="protein sequence ID" value="KRM68166.1"/>
    <property type="molecule type" value="Genomic_DNA"/>
</dbReference>
<sequence length="155" mass="17008">MKFNKLTKVFLTASMVLPLAVAPVAANASQNGSNAKTEKVTKNNKTQSFALGEAGNKFKKAKAYHTKDNKPVVYKAMFMADQPVVELTATKQLPSLRKTLYVDQQINVKTGNKLSTILKSKKAYKAAKNVSYSHVKGYGWVKTSELTKGIFMSAD</sequence>
<name>A0A0R2AX21_9LACO</name>
<dbReference type="PATRIC" id="fig|1423781.4.peg.1428"/>
<evidence type="ECO:0000313" key="3">
    <source>
        <dbReference type="Proteomes" id="UP000052012"/>
    </source>
</evidence>
<protein>
    <recommendedName>
        <fullName evidence="4">Surface layer protein A domain-containing protein</fullName>
    </recommendedName>
</protein>
<comment type="caution">
    <text evidence="2">The sequence shown here is derived from an EMBL/GenBank/DDBJ whole genome shotgun (WGS) entry which is preliminary data.</text>
</comment>
<keyword evidence="1" id="KW-0732">Signal</keyword>
<dbReference type="Proteomes" id="UP000052012">
    <property type="component" value="Unassembled WGS sequence"/>
</dbReference>
<evidence type="ECO:0000313" key="2">
    <source>
        <dbReference type="EMBL" id="KRM68166.1"/>
    </source>
</evidence>
<feature type="signal peptide" evidence="1">
    <location>
        <begin position="1"/>
        <end position="28"/>
    </location>
</feature>
<evidence type="ECO:0000256" key="1">
    <source>
        <dbReference type="SAM" id="SignalP"/>
    </source>
</evidence>